<keyword evidence="3" id="KW-1185">Reference proteome</keyword>
<dbReference type="EMBL" id="CP001791">
    <property type="protein sequence ID" value="ADH98011.1"/>
    <property type="molecule type" value="Genomic_DNA"/>
</dbReference>
<feature type="transmembrane region" description="Helical" evidence="1">
    <location>
        <begin position="180"/>
        <end position="209"/>
    </location>
</feature>
<accession>D6XXF4</accession>
<dbReference type="OrthoDB" id="1795989at2"/>
<feature type="transmembrane region" description="Helical" evidence="1">
    <location>
        <begin position="105"/>
        <end position="128"/>
    </location>
</feature>
<evidence type="ECO:0000313" key="3">
    <source>
        <dbReference type="Proteomes" id="UP000000271"/>
    </source>
</evidence>
<dbReference type="AlphaFoldDB" id="D6XXF4"/>
<evidence type="ECO:0000313" key="2">
    <source>
        <dbReference type="EMBL" id="ADH98011.1"/>
    </source>
</evidence>
<keyword evidence="1" id="KW-1133">Transmembrane helix</keyword>
<feature type="transmembrane region" description="Helical" evidence="1">
    <location>
        <begin position="148"/>
        <end position="173"/>
    </location>
</feature>
<evidence type="ECO:0000256" key="1">
    <source>
        <dbReference type="SAM" id="Phobius"/>
    </source>
</evidence>
<sequence>MMSTAANTNTMTWNLVRMKLASSGYVLWQLMFLQGLGFLFSLNPNAGGGGGMQFMSYSFSSYSGTIVFFFTVIWMMIVTGGLTLKRVQTGVFSFPATRDTEAWSNGIIMLIYSFIGALTAILIQFPLILIHRFVMATDGIVIVEEATLAAYLSGFIGTWLYLLLTGSLAYLIWTLFQQHVFIRIGTVAALAILLFTPVNSVTGSVFLWIAEENVLTVFAVKALLVSVVFYVSGFLLMRRMEVIR</sequence>
<dbReference type="KEGG" id="bse:Bsel_0473"/>
<feature type="transmembrane region" description="Helical" evidence="1">
    <location>
        <begin position="215"/>
        <end position="237"/>
    </location>
</feature>
<reference evidence="2" key="1">
    <citation type="submission" date="2009-10" db="EMBL/GenBank/DDBJ databases">
        <title>Complete sequence of Bacillus selenitireducens MLS10.</title>
        <authorList>
            <consortium name="US DOE Joint Genome Institute"/>
            <person name="Lucas S."/>
            <person name="Copeland A."/>
            <person name="Lapidus A."/>
            <person name="Glavina del Rio T."/>
            <person name="Dalin E."/>
            <person name="Tice H."/>
            <person name="Bruce D."/>
            <person name="Goodwin L."/>
            <person name="Pitluck S."/>
            <person name="Sims D."/>
            <person name="Brettin T."/>
            <person name="Detter J.C."/>
            <person name="Han C."/>
            <person name="Larimer F."/>
            <person name="Land M."/>
            <person name="Hauser L."/>
            <person name="Kyrpides N."/>
            <person name="Ovchinnikova G."/>
            <person name="Stolz J."/>
        </authorList>
    </citation>
    <scope>NUCLEOTIDE SEQUENCE [LARGE SCALE GENOMIC DNA]</scope>
    <source>
        <strain evidence="2">MLS10</strain>
    </source>
</reference>
<dbReference type="STRING" id="439292.Bsel_0473"/>
<feature type="transmembrane region" description="Helical" evidence="1">
    <location>
        <begin position="62"/>
        <end position="84"/>
    </location>
</feature>
<organism evidence="2 3">
    <name type="scientific">Bacillus selenitireducens (strain ATCC 700615 / DSM 15326 / MLS10)</name>
    <dbReference type="NCBI Taxonomy" id="439292"/>
    <lineage>
        <taxon>Bacteria</taxon>
        <taxon>Bacillati</taxon>
        <taxon>Bacillota</taxon>
        <taxon>Bacilli</taxon>
        <taxon>Bacillales</taxon>
        <taxon>Bacillaceae</taxon>
        <taxon>Salisediminibacterium</taxon>
    </lineage>
</organism>
<gene>
    <name evidence="2" type="ordered locus">Bsel_0473</name>
</gene>
<keyword evidence="1" id="KW-0812">Transmembrane</keyword>
<dbReference type="HOGENOM" id="CLU_1136273_0_0_9"/>
<dbReference type="RefSeq" id="WP_013171440.1">
    <property type="nucleotide sequence ID" value="NC_014219.1"/>
</dbReference>
<protein>
    <submittedName>
        <fullName evidence="2">Uncharacterized protein</fullName>
    </submittedName>
</protein>
<dbReference type="Proteomes" id="UP000000271">
    <property type="component" value="Chromosome"/>
</dbReference>
<name>D6XXF4_BACIE</name>
<keyword evidence="1" id="KW-0472">Membrane</keyword>
<feature type="transmembrane region" description="Helical" evidence="1">
    <location>
        <begin position="20"/>
        <end position="42"/>
    </location>
</feature>
<proteinExistence type="predicted"/>